<proteinExistence type="predicted"/>
<accession>A0A078A2Q4</accession>
<evidence type="ECO:0000256" key="3">
    <source>
        <dbReference type="ARBA" id="ARBA00022833"/>
    </source>
</evidence>
<dbReference type="InterPro" id="IPR013083">
    <property type="entry name" value="Znf_RING/FYVE/PHD"/>
</dbReference>
<dbReference type="PROSITE" id="PS50089">
    <property type="entry name" value="ZF_RING_2"/>
    <property type="match status" value="1"/>
</dbReference>
<sequence>MLRHLGRILNSTADYQSLSDTTTTLSPGQTYVYYNYTESISTTPSPTSTQSKQITTQVISQQQYNLTSTFSNSSQNSQNQTAQYQSQGQNPTQYYLFTTTPAPSMTTTKITQRTTTSTTTTTKTSTSTTTKAPQIDKNYQVSVNLNTYQTNTQNSNVYNKTIKMENKNEIDLSIIQPFVISAGALIISLMILAIFIKLYRVYISKNKINPHHALASNQDSPVINTNGQYSVNQTDAVDRQQEVNQPQRDNFFREVIRNRSGDSFQFSADQYQQLRVQQQLENQIINRSNNHNQVQRFNNRLPPSGWILPVNEQQTRPSSVQQGEYEGMNPNQVMQLVNNLVFESYNRQAQNDYRQFPIQRNIRRSHNQNSLHNIQYLGPQGRNNDQLLNDIALSDFSYSDNEDSARVNTLNQEGMIIKPVSLPKRKQRKLDRVMDLFTVKGKFDKGFAEFGESNCSICFDDYETNNIIRKISRCGHLFHNVCLENWVAKNIREPRCPLCNLNIMEDEDQNN</sequence>
<evidence type="ECO:0000256" key="4">
    <source>
        <dbReference type="PROSITE-ProRule" id="PRU00175"/>
    </source>
</evidence>
<protein>
    <submittedName>
        <fullName evidence="8">Nep1-interacting protein 2-like</fullName>
    </submittedName>
</protein>
<dbReference type="SMART" id="SM00184">
    <property type="entry name" value="RING"/>
    <property type="match status" value="1"/>
</dbReference>
<evidence type="ECO:0000313" key="8">
    <source>
        <dbReference type="EMBL" id="CDW75793.1"/>
    </source>
</evidence>
<feature type="region of interest" description="Disordered" evidence="5">
    <location>
        <begin position="110"/>
        <end position="131"/>
    </location>
</feature>
<keyword evidence="6" id="KW-0812">Transmembrane</keyword>
<keyword evidence="1" id="KW-0479">Metal-binding</keyword>
<evidence type="ECO:0000259" key="7">
    <source>
        <dbReference type="PROSITE" id="PS50089"/>
    </source>
</evidence>
<keyword evidence="9" id="KW-1185">Reference proteome</keyword>
<keyword evidence="2 4" id="KW-0863">Zinc-finger</keyword>
<organism evidence="8 9">
    <name type="scientific">Stylonychia lemnae</name>
    <name type="common">Ciliate</name>
    <dbReference type="NCBI Taxonomy" id="5949"/>
    <lineage>
        <taxon>Eukaryota</taxon>
        <taxon>Sar</taxon>
        <taxon>Alveolata</taxon>
        <taxon>Ciliophora</taxon>
        <taxon>Intramacronucleata</taxon>
        <taxon>Spirotrichea</taxon>
        <taxon>Stichotrichia</taxon>
        <taxon>Sporadotrichida</taxon>
        <taxon>Oxytrichidae</taxon>
        <taxon>Stylonychinae</taxon>
        <taxon>Stylonychia</taxon>
    </lineage>
</organism>
<dbReference type="Pfam" id="PF13639">
    <property type="entry name" value="zf-RING_2"/>
    <property type="match status" value="1"/>
</dbReference>
<dbReference type="Proteomes" id="UP000039865">
    <property type="component" value="Unassembled WGS sequence"/>
</dbReference>
<dbReference type="Gene3D" id="3.30.40.10">
    <property type="entry name" value="Zinc/RING finger domain, C3HC4 (zinc finger)"/>
    <property type="match status" value="1"/>
</dbReference>
<keyword evidence="3" id="KW-0862">Zinc</keyword>
<evidence type="ECO:0000256" key="5">
    <source>
        <dbReference type="SAM" id="MobiDB-lite"/>
    </source>
</evidence>
<dbReference type="InterPro" id="IPR001841">
    <property type="entry name" value="Znf_RING"/>
</dbReference>
<feature type="region of interest" description="Disordered" evidence="5">
    <location>
        <begin position="69"/>
        <end position="88"/>
    </location>
</feature>
<keyword evidence="6" id="KW-0472">Membrane</keyword>
<dbReference type="PANTHER" id="PTHR45969">
    <property type="entry name" value="RING ZINC FINGER PROTEIN-RELATED"/>
    <property type="match status" value="1"/>
</dbReference>
<dbReference type="SUPFAM" id="SSF57850">
    <property type="entry name" value="RING/U-box"/>
    <property type="match status" value="1"/>
</dbReference>
<evidence type="ECO:0000256" key="2">
    <source>
        <dbReference type="ARBA" id="ARBA00022771"/>
    </source>
</evidence>
<evidence type="ECO:0000256" key="1">
    <source>
        <dbReference type="ARBA" id="ARBA00022723"/>
    </source>
</evidence>
<dbReference type="AlphaFoldDB" id="A0A078A2Q4"/>
<feature type="transmembrane region" description="Helical" evidence="6">
    <location>
        <begin position="178"/>
        <end position="199"/>
    </location>
</feature>
<evidence type="ECO:0000256" key="6">
    <source>
        <dbReference type="SAM" id="Phobius"/>
    </source>
</evidence>
<feature type="domain" description="RING-type" evidence="7">
    <location>
        <begin position="455"/>
        <end position="500"/>
    </location>
</feature>
<dbReference type="GO" id="GO:0008270">
    <property type="term" value="F:zinc ion binding"/>
    <property type="evidence" value="ECO:0007669"/>
    <property type="project" value="UniProtKB-KW"/>
</dbReference>
<keyword evidence="6" id="KW-1133">Transmembrane helix</keyword>
<evidence type="ECO:0000313" key="9">
    <source>
        <dbReference type="Proteomes" id="UP000039865"/>
    </source>
</evidence>
<dbReference type="EMBL" id="CCKQ01004633">
    <property type="protein sequence ID" value="CDW75793.1"/>
    <property type="molecule type" value="Genomic_DNA"/>
</dbReference>
<reference evidence="8 9" key="1">
    <citation type="submission" date="2014-06" db="EMBL/GenBank/DDBJ databases">
        <authorList>
            <person name="Swart Estienne"/>
        </authorList>
    </citation>
    <scope>NUCLEOTIDE SEQUENCE [LARGE SCALE GENOMIC DNA]</scope>
    <source>
        <strain evidence="8 9">130c</strain>
    </source>
</reference>
<gene>
    <name evidence="8" type="primary">Contig19433.g20604</name>
    <name evidence="8" type="ORF">STYLEM_4788</name>
</gene>
<name>A0A078A2Q4_STYLE</name>
<dbReference type="InParanoid" id="A0A078A2Q4"/>
<dbReference type="OrthoDB" id="8062037at2759"/>